<dbReference type="Pfam" id="PF01909">
    <property type="entry name" value="NTP_transf_2"/>
    <property type="match status" value="1"/>
</dbReference>
<feature type="domain" description="Polymerase nucleotidyl transferase" evidence="10">
    <location>
        <begin position="20"/>
        <end position="84"/>
    </location>
</feature>
<keyword evidence="12" id="KW-1185">Reference proteome</keyword>
<keyword evidence="5" id="KW-0479">Metal-binding</keyword>
<evidence type="ECO:0000313" key="11">
    <source>
        <dbReference type="EMBL" id="MEX0409313.1"/>
    </source>
</evidence>
<keyword evidence="3" id="KW-0808">Transferase</keyword>
<reference evidence="11 12" key="1">
    <citation type="submission" date="2024-05" db="EMBL/GenBank/DDBJ databases">
        <authorList>
            <person name="Jiang F."/>
        </authorList>
    </citation>
    <scope>NUCLEOTIDE SEQUENCE [LARGE SCALE GENOMIC DNA]</scope>
    <source>
        <strain evidence="11 12">LZ166</strain>
    </source>
</reference>
<organism evidence="11 12">
    <name type="scientific">Aquibium pacificus</name>
    <dbReference type="NCBI Taxonomy" id="3153579"/>
    <lineage>
        <taxon>Bacteria</taxon>
        <taxon>Pseudomonadati</taxon>
        <taxon>Pseudomonadota</taxon>
        <taxon>Alphaproteobacteria</taxon>
        <taxon>Hyphomicrobiales</taxon>
        <taxon>Phyllobacteriaceae</taxon>
        <taxon>Aquibium</taxon>
    </lineage>
</organism>
<evidence type="ECO:0000259" key="10">
    <source>
        <dbReference type="Pfam" id="PF01909"/>
    </source>
</evidence>
<protein>
    <submittedName>
        <fullName evidence="11">Nucleotidyltransferase domain-containing protein</fullName>
    </submittedName>
</protein>
<evidence type="ECO:0000256" key="4">
    <source>
        <dbReference type="ARBA" id="ARBA00022695"/>
    </source>
</evidence>
<dbReference type="CDD" id="cd05403">
    <property type="entry name" value="NT_KNTase_like"/>
    <property type="match status" value="1"/>
</dbReference>
<evidence type="ECO:0000256" key="5">
    <source>
        <dbReference type="ARBA" id="ARBA00022723"/>
    </source>
</evidence>
<dbReference type="PANTHER" id="PTHR33571">
    <property type="entry name" value="SSL8005 PROTEIN"/>
    <property type="match status" value="1"/>
</dbReference>
<accession>A0ABV3ST08</accession>
<dbReference type="InterPro" id="IPR043519">
    <property type="entry name" value="NT_sf"/>
</dbReference>
<keyword evidence="4" id="KW-0548">Nucleotidyltransferase</keyword>
<dbReference type="RefSeq" id="WP_367957164.1">
    <property type="nucleotide sequence ID" value="NZ_JBDPGJ010000008.1"/>
</dbReference>
<comment type="caution">
    <text evidence="11">The sequence shown here is derived from an EMBL/GenBank/DDBJ whole genome shotgun (WGS) entry which is preliminary data.</text>
</comment>
<keyword evidence="6" id="KW-0547">Nucleotide-binding</keyword>
<dbReference type="Gene3D" id="3.30.460.10">
    <property type="entry name" value="Beta Polymerase, domain 2"/>
    <property type="match status" value="1"/>
</dbReference>
<evidence type="ECO:0000256" key="7">
    <source>
        <dbReference type="ARBA" id="ARBA00022840"/>
    </source>
</evidence>
<evidence type="ECO:0000256" key="6">
    <source>
        <dbReference type="ARBA" id="ARBA00022741"/>
    </source>
</evidence>
<dbReference type="EMBL" id="JBDPGJ010000008">
    <property type="protein sequence ID" value="MEX0409313.1"/>
    <property type="molecule type" value="Genomic_DNA"/>
</dbReference>
<comment type="cofactor">
    <cofactor evidence="1">
        <name>Mg(2+)</name>
        <dbReference type="ChEBI" id="CHEBI:18420"/>
    </cofactor>
</comment>
<keyword evidence="7" id="KW-0067">ATP-binding</keyword>
<dbReference type="InterPro" id="IPR052038">
    <property type="entry name" value="Type-VII_TA_antitoxin"/>
</dbReference>
<keyword evidence="2" id="KW-1277">Toxin-antitoxin system</keyword>
<keyword evidence="8" id="KW-0460">Magnesium</keyword>
<dbReference type="Proteomes" id="UP001556692">
    <property type="component" value="Unassembled WGS sequence"/>
</dbReference>
<name>A0ABV3ST08_9HYPH</name>
<comment type="similarity">
    <text evidence="9">Belongs to the MntA antitoxin family.</text>
</comment>
<dbReference type="InterPro" id="IPR002934">
    <property type="entry name" value="Polymerase_NTP_transf_dom"/>
</dbReference>
<evidence type="ECO:0000256" key="2">
    <source>
        <dbReference type="ARBA" id="ARBA00022649"/>
    </source>
</evidence>
<evidence type="ECO:0000313" key="12">
    <source>
        <dbReference type="Proteomes" id="UP001556692"/>
    </source>
</evidence>
<evidence type="ECO:0000256" key="1">
    <source>
        <dbReference type="ARBA" id="ARBA00001946"/>
    </source>
</evidence>
<dbReference type="SUPFAM" id="SSF81301">
    <property type="entry name" value="Nucleotidyltransferase"/>
    <property type="match status" value="1"/>
</dbReference>
<sequence>MRPSEALAKHRDEVLAIIARYPVTNPRIFGSVARGEDVEGSDIDMVFDVHGSFSYFDMARMALELEELLGCTLDIGTARSLKPDIAARAAPDLRPL</sequence>
<dbReference type="PANTHER" id="PTHR33571:SF12">
    <property type="entry name" value="BSL3053 PROTEIN"/>
    <property type="match status" value="1"/>
</dbReference>
<gene>
    <name evidence="11" type="ORF">ABGN05_27090</name>
</gene>
<evidence type="ECO:0000256" key="3">
    <source>
        <dbReference type="ARBA" id="ARBA00022679"/>
    </source>
</evidence>
<evidence type="ECO:0000256" key="9">
    <source>
        <dbReference type="ARBA" id="ARBA00038276"/>
    </source>
</evidence>
<proteinExistence type="inferred from homology"/>
<evidence type="ECO:0000256" key="8">
    <source>
        <dbReference type="ARBA" id="ARBA00022842"/>
    </source>
</evidence>